<comment type="caution">
    <text evidence="1">The sequence shown here is derived from an EMBL/GenBank/DDBJ whole genome shotgun (WGS) entry which is preliminary data.</text>
</comment>
<dbReference type="EMBL" id="LGTZ01000825">
    <property type="protein sequence ID" value="OJD23313.1"/>
    <property type="molecule type" value="Genomic_DNA"/>
</dbReference>
<accession>A0A1J9Q435</accession>
<dbReference type="Proteomes" id="UP000242791">
    <property type="component" value="Unassembled WGS sequence"/>
</dbReference>
<sequence length="108" mass="11822">MEYTVAYSIFPVVNGEESRGNGWASLLVKTHVIVVAAEGRASVVYESSMTNTTPNTVGQTIDAAPLDGSVRYLGIWLDRKLSFKKLVETMAAKARRVASGTQYKHWAT</sequence>
<gene>
    <name evidence="1" type="ORF">ACJ73_05337</name>
</gene>
<keyword evidence="2" id="KW-1185">Reference proteome</keyword>
<name>A0A1J9Q435_9EURO</name>
<reference evidence="1 2" key="1">
    <citation type="submission" date="2015-08" db="EMBL/GenBank/DDBJ databases">
        <title>Emmonsia species relationships and genome sequence.</title>
        <authorList>
            <person name="Cuomo C.A."/>
            <person name="Schwartz I.S."/>
            <person name="Kenyon C."/>
            <person name="De Hoog G.S."/>
            <person name="Govender N.P."/>
            <person name="Botha A."/>
            <person name="Moreno L."/>
            <person name="De Vries M."/>
            <person name="Munoz J.F."/>
            <person name="Stielow J.B."/>
        </authorList>
    </citation>
    <scope>NUCLEOTIDE SEQUENCE [LARGE SCALE GENOMIC DNA]</scope>
    <source>
        <strain evidence="1 2">EI222</strain>
    </source>
</reference>
<dbReference type="OrthoDB" id="4842715at2759"/>
<protein>
    <submittedName>
        <fullName evidence="1">Uncharacterized protein</fullName>
    </submittedName>
</protein>
<proteinExistence type="predicted"/>
<dbReference type="VEuPathDB" id="FungiDB:ACJ73_05337"/>
<dbReference type="AlphaFoldDB" id="A0A1J9Q435"/>
<organism evidence="1 2">
    <name type="scientific">Blastomyces percursus</name>
    <dbReference type="NCBI Taxonomy" id="1658174"/>
    <lineage>
        <taxon>Eukaryota</taxon>
        <taxon>Fungi</taxon>
        <taxon>Dikarya</taxon>
        <taxon>Ascomycota</taxon>
        <taxon>Pezizomycotina</taxon>
        <taxon>Eurotiomycetes</taxon>
        <taxon>Eurotiomycetidae</taxon>
        <taxon>Onygenales</taxon>
        <taxon>Ajellomycetaceae</taxon>
        <taxon>Blastomyces</taxon>
    </lineage>
</organism>
<evidence type="ECO:0000313" key="1">
    <source>
        <dbReference type="EMBL" id="OJD23313.1"/>
    </source>
</evidence>
<evidence type="ECO:0000313" key="2">
    <source>
        <dbReference type="Proteomes" id="UP000242791"/>
    </source>
</evidence>